<sequence length="185" mass="19875">PHRYQWRSHLSADAATNVSRLTRQEAFRQVVSTQSSISSQDNEDPPSLNEEIRVVRLGPSESSIPNVDDLRVSDIIISHRKKESTDSTKTLIGRTDSNGYSSSSKASSDYSGKFSNVSSLEGRISLSSIGGSPYVSSLSSSSSSGGSSYNYPSRNPPPHPLPTSTSSVTKTIPVILQSPKSSNIK</sequence>
<evidence type="ECO:0000313" key="2">
    <source>
        <dbReference type="WBParaSite" id="ES5_v2.g30619.t1"/>
    </source>
</evidence>
<organism evidence="1 2">
    <name type="scientific">Panagrolaimus sp. ES5</name>
    <dbReference type="NCBI Taxonomy" id="591445"/>
    <lineage>
        <taxon>Eukaryota</taxon>
        <taxon>Metazoa</taxon>
        <taxon>Ecdysozoa</taxon>
        <taxon>Nematoda</taxon>
        <taxon>Chromadorea</taxon>
        <taxon>Rhabditida</taxon>
        <taxon>Tylenchina</taxon>
        <taxon>Panagrolaimomorpha</taxon>
        <taxon>Panagrolaimoidea</taxon>
        <taxon>Panagrolaimidae</taxon>
        <taxon>Panagrolaimus</taxon>
    </lineage>
</organism>
<name>A0AC34GM19_9BILA</name>
<dbReference type="WBParaSite" id="ES5_v2.g30619.t1">
    <property type="protein sequence ID" value="ES5_v2.g30619.t1"/>
    <property type="gene ID" value="ES5_v2.g30619"/>
</dbReference>
<protein>
    <submittedName>
        <fullName evidence="2">Uncharacterized protein</fullName>
    </submittedName>
</protein>
<reference evidence="2" key="1">
    <citation type="submission" date="2022-11" db="UniProtKB">
        <authorList>
            <consortium name="WormBaseParasite"/>
        </authorList>
    </citation>
    <scope>IDENTIFICATION</scope>
</reference>
<dbReference type="Proteomes" id="UP000887579">
    <property type="component" value="Unplaced"/>
</dbReference>
<accession>A0AC34GM19</accession>
<evidence type="ECO:0000313" key="1">
    <source>
        <dbReference type="Proteomes" id="UP000887579"/>
    </source>
</evidence>
<proteinExistence type="predicted"/>